<evidence type="ECO:0000256" key="1">
    <source>
        <dbReference type="SAM" id="MobiDB-lite"/>
    </source>
</evidence>
<sequence>MNANKKAIVLLTLINILLVRSENDTRKDDVSDGIEQKANDQSYDDDFLDSPDAGDGDAAGLTDSINYRNDTANYEDPVETSTAPDYVTQESDVIYEDTEVFNSTYADEKMETTSLATTRAMEDYDYVSSKAPESDGDQEVDGQGNPKTDGSEQTLAEGRQFNGPTQPVHKNKSSTLRSWLEDSWLRQPAAVLVPLRPMALSRALAVWNDLIAEGLNVSDIVIVGYDSNGISWRSRHNLHSSASTKDREVSEALSKLMLKYQGVHTDTASDGTMRALASAAKLVPYDSALFVITDKGAGDPQRLPLALRTLVDKRLKVYTIWTNPDIPTADEANELQELRNISQHTEGDVLPYSTQVMDLDGAENLATEDDSPSWNRAIFNQGRQGRLISELEKYRYDTLLVRRGGGEAISLGLTVENGVTALRVLIEGAVEHAVLYPPNDAPQIDLYDTDSVSSFSAESRTESLSPRDVYLILPGANTDVDALSVLPANPDPESQPGMMGKWHLSVRCDTCDYRLCVMARAQIHLDVGTDGADMLKLRVTGPVASVRESLIVDEYGTELANLPFSYQPMVGDEPVDQRDLSTELMADVIMPSIKGNKNYVKIIGRDVGGEPFVRLAGPLRRPEARTGRSAAVVFPDAVNDLERVENENLQHHETLRSTSNITTSRIVSQVMNQRGALLTAVQIGLRTTLYGAPGDNLQLHFEVTNYREQSVRFTFGAVGELRLLTGISPAAQLLTSGQTANVIVSATIPTNAQPGTRDLITFTAYGTEPVSISAHVYVINTGETVNDVLAPEVSHVFQGSCIGRTGQDCAQYVWSATIIARDSESGLLRLSSSPIGLTYENFISGTRDQVTATYRATCCAPRMLVNAVDASGNTNSYVVDISGYLSETAIAAIVLGIILGILLIALIAYLIYLCVKRRKESRELPYSTSSRNIS</sequence>
<keyword evidence="2" id="KW-1133">Transmembrane helix</keyword>
<dbReference type="AlphaFoldDB" id="A0A8R2C740"/>
<dbReference type="RefSeq" id="XP_012547988.1">
    <property type="nucleotide sequence ID" value="XM_012692534.4"/>
</dbReference>
<name>A0A8R2C740_BOMMO</name>
<accession>A0A8R2C740</accession>
<keyword evidence="5" id="KW-1185">Reference proteome</keyword>
<dbReference type="KEGG" id="bmor:101744060"/>
<feature type="compositionally biased region" description="Acidic residues" evidence="1">
    <location>
        <begin position="42"/>
        <end position="55"/>
    </location>
</feature>
<reference evidence="4" key="2">
    <citation type="submission" date="2022-06" db="UniProtKB">
        <authorList>
            <consortium name="EnsemblMetazoa"/>
        </authorList>
    </citation>
    <scope>IDENTIFICATION</scope>
    <source>
        <strain evidence="4">p50T (Dazao)</strain>
    </source>
</reference>
<evidence type="ECO:0000313" key="5">
    <source>
        <dbReference type="Proteomes" id="UP000005204"/>
    </source>
</evidence>
<evidence type="ECO:0000256" key="3">
    <source>
        <dbReference type="SAM" id="SignalP"/>
    </source>
</evidence>
<feature type="compositionally biased region" description="Polar residues" evidence="1">
    <location>
        <begin position="145"/>
        <end position="154"/>
    </location>
</feature>
<feature type="compositionally biased region" description="Basic and acidic residues" evidence="1">
    <location>
        <begin position="25"/>
        <end position="38"/>
    </location>
</feature>
<protein>
    <submittedName>
        <fullName evidence="4">Uncharacterized protein</fullName>
    </submittedName>
</protein>
<dbReference type="EnsemblMetazoa" id="XM_012692534.3">
    <property type="protein sequence ID" value="XP_012547988.1"/>
    <property type="gene ID" value="LOC101744060"/>
</dbReference>
<dbReference type="GeneID" id="101744060"/>
<evidence type="ECO:0000256" key="2">
    <source>
        <dbReference type="SAM" id="Phobius"/>
    </source>
</evidence>
<dbReference type="OrthoDB" id="6610237at2759"/>
<feature type="chain" id="PRO_5036272561" evidence="3">
    <location>
        <begin position="22"/>
        <end position="934"/>
    </location>
</feature>
<keyword evidence="3" id="KW-0732">Signal</keyword>
<feature type="region of interest" description="Disordered" evidence="1">
    <location>
        <begin position="128"/>
        <end position="171"/>
    </location>
</feature>
<dbReference type="Proteomes" id="UP000005204">
    <property type="component" value="Unassembled WGS sequence"/>
</dbReference>
<organism evidence="4 5">
    <name type="scientific">Bombyx mori</name>
    <name type="common">Silk moth</name>
    <dbReference type="NCBI Taxonomy" id="7091"/>
    <lineage>
        <taxon>Eukaryota</taxon>
        <taxon>Metazoa</taxon>
        <taxon>Ecdysozoa</taxon>
        <taxon>Arthropoda</taxon>
        <taxon>Hexapoda</taxon>
        <taxon>Insecta</taxon>
        <taxon>Pterygota</taxon>
        <taxon>Neoptera</taxon>
        <taxon>Endopterygota</taxon>
        <taxon>Lepidoptera</taxon>
        <taxon>Glossata</taxon>
        <taxon>Ditrysia</taxon>
        <taxon>Bombycoidea</taxon>
        <taxon>Bombycidae</taxon>
        <taxon>Bombycinae</taxon>
        <taxon>Bombyx</taxon>
    </lineage>
</organism>
<evidence type="ECO:0000313" key="4">
    <source>
        <dbReference type="EnsemblMetazoa" id="XP_012547988.1"/>
    </source>
</evidence>
<keyword evidence="2" id="KW-0812">Transmembrane</keyword>
<dbReference type="RefSeq" id="XP_012547984.1">
    <property type="nucleotide sequence ID" value="XM_012692530.4"/>
</dbReference>
<feature type="transmembrane region" description="Helical" evidence="2">
    <location>
        <begin position="889"/>
        <end position="915"/>
    </location>
</feature>
<keyword evidence="2" id="KW-0472">Membrane</keyword>
<feature type="compositionally biased region" description="Polar residues" evidence="1">
    <location>
        <begin position="63"/>
        <end position="72"/>
    </location>
</feature>
<proteinExistence type="predicted"/>
<dbReference type="EnsemblMetazoa" id="XM_012692530.3">
    <property type="protein sequence ID" value="XP_012547984.1"/>
    <property type="gene ID" value="LOC101744060"/>
</dbReference>
<reference evidence="5" key="1">
    <citation type="journal article" date="2008" name="Insect Biochem. Mol. Biol.">
        <title>The genome of a lepidopteran model insect, the silkworm Bombyx mori.</title>
        <authorList>
            <consortium name="International Silkworm Genome Consortium"/>
        </authorList>
    </citation>
    <scope>NUCLEOTIDE SEQUENCE [LARGE SCALE GENOMIC DNA]</scope>
    <source>
        <strain evidence="5">p50T</strain>
    </source>
</reference>
<feature type="region of interest" description="Disordered" evidence="1">
    <location>
        <begin position="25"/>
        <end position="85"/>
    </location>
</feature>
<feature type="signal peptide" evidence="3">
    <location>
        <begin position="1"/>
        <end position="21"/>
    </location>
</feature>